<comment type="subcellular location">
    <subcellularLocation>
        <location evidence="1">Cell membrane</location>
        <topology evidence="1">Multi-pass membrane protein</topology>
    </subcellularLocation>
</comment>
<sequence length="346" mass="35610">MDLTIFGFLVQDGLTTGAVYILLAVSLVMVFTVTRIVLVPQGEFVAFATLTLAGLERGDAPGLAWLLVAAGVLAFVMDLSAARRRGSRRGIAAAAVLFLAVPAVLAAVALYGIGASTPLAAKIAVTCAMVVALGPILYRVAFQPMAAASPLYLLIAAIALHFVLVGAGLYLFGPEGVRTSPLLDGSTEVLSMPVSVQTLLILAASLGLNLALFAFFGFTLQGKALRATAVNRRGAELVGVSADYAGQLTFALAAAIGALSGVLIGPVTTIYYDSGFLLGLKGFVGAIIGGLAAYPAAAVGALLVGLLEAFSSFWASAYKEVIVFTLIVPVLLWRSLAHVAVEEDHD</sequence>
<feature type="transmembrane region" description="Helical" evidence="9">
    <location>
        <begin position="284"/>
        <end position="309"/>
    </location>
</feature>
<keyword evidence="2" id="KW-0813">Transport</keyword>
<evidence type="ECO:0000256" key="6">
    <source>
        <dbReference type="ARBA" id="ARBA00022989"/>
    </source>
</evidence>
<evidence type="ECO:0000256" key="7">
    <source>
        <dbReference type="ARBA" id="ARBA00023136"/>
    </source>
</evidence>
<feature type="transmembrane region" description="Helical" evidence="9">
    <location>
        <begin position="60"/>
        <end position="79"/>
    </location>
</feature>
<feature type="transmembrane region" description="Helical" evidence="9">
    <location>
        <begin position="250"/>
        <end position="272"/>
    </location>
</feature>
<evidence type="ECO:0000256" key="1">
    <source>
        <dbReference type="ARBA" id="ARBA00004651"/>
    </source>
</evidence>
<feature type="transmembrane region" description="Helical" evidence="9">
    <location>
        <begin position="150"/>
        <end position="172"/>
    </location>
</feature>
<proteinExistence type="inferred from homology"/>
<accession>A0ABX2TCL2</accession>
<evidence type="ECO:0000256" key="2">
    <source>
        <dbReference type="ARBA" id="ARBA00022448"/>
    </source>
</evidence>
<feature type="transmembrane region" description="Helical" evidence="9">
    <location>
        <begin position="321"/>
        <end position="341"/>
    </location>
</feature>
<evidence type="ECO:0000256" key="4">
    <source>
        <dbReference type="ARBA" id="ARBA00022692"/>
    </source>
</evidence>
<protein>
    <submittedName>
        <fullName evidence="10">Branched-chain amino acid ABC transporter permease</fullName>
    </submittedName>
</protein>
<comment type="similarity">
    <text evidence="8">Belongs to the binding-protein-dependent transport system permease family. LivHM subfamily.</text>
</comment>
<gene>
    <name evidence="10" type="ORF">HND93_20400</name>
</gene>
<dbReference type="InterPro" id="IPR001851">
    <property type="entry name" value="ABC_transp_permease"/>
</dbReference>
<evidence type="ECO:0000256" key="3">
    <source>
        <dbReference type="ARBA" id="ARBA00022475"/>
    </source>
</evidence>
<feature type="transmembrane region" description="Helical" evidence="9">
    <location>
        <begin position="91"/>
        <end position="113"/>
    </location>
</feature>
<keyword evidence="3" id="KW-1003">Cell membrane</keyword>
<dbReference type="PANTHER" id="PTHR11795:SF450">
    <property type="entry name" value="ABC TRANSPORTER PERMEASE PROTEIN"/>
    <property type="match status" value="1"/>
</dbReference>
<evidence type="ECO:0000256" key="9">
    <source>
        <dbReference type="SAM" id="Phobius"/>
    </source>
</evidence>
<reference evidence="10 11" key="1">
    <citation type="submission" date="2020-05" db="EMBL/GenBank/DDBJ databases">
        <title>Azospirillum oleiclasticum sp. nov, a nitrogen-fixing and heavy crude oil-emulsifying bacterium isolated from the crude oil of Yumen Oilfield.</title>
        <authorList>
            <person name="Wu D."/>
            <person name="Cai M."/>
            <person name="Zhang X."/>
        </authorList>
    </citation>
    <scope>NUCLEOTIDE SEQUENCE [LARGE SCALE GENOMIC DNA]</scope>
    <source>
        <strain evidence="10 11">ROY-1-1-2</strain>
    </source>
</reference>
<dbReference type="InterPro" id="IPR052157">
    <property type="entry name" value="BCAA_transport_permease"/>
</dbReference>
<dbReference type="RefSeq" id="WP_180283847.1">
    <property type="nucleotide sequence ID" value="NZ_JABFDB010000014.1"/>
</dbReference>
<feature type="transmembrane region" description="Helical" evidence="9">
    <location>
        <begin position="192"/>
        <end position="216"/>
    </location>
</feature>
<evidence type="ECO:0000256" key="5">
    <source>
        <dbReference type="ARBA" id="ARBA00022970"/>
    </source>
</evidence>
<dbReference type="EMBL" id="JABFDB010000014">
    <property type="protein sequence ID" value="NYZ22082.1"/>
    <property type="molecule type" value="Genomic_DNA"/>
</dbReference>
<dbReference type="Pfam" id="PF02653">
    <property type="entry name" value="BPD_transp_2"/>
    <property type="match status" value="1"/>
</dbReference>
<evidence type="ECO:0000256" key="8">
    <source>
        <dbReference type="ARBA" id="ARBA00037998"/>
    </source>
</evidence>
<name>A0ABX2TCL2_9PROT</name>
<organism evidence="10 11">
    <name type="scientific">Azospirillum oleiclasticum</name>
    <dbReference type="NCBI Taxonomy" id="2735135"/>
    <lineage>
        <taxon>Bacteria</taxon>
        <taxon>Pseudomonadati</taxon>
        <taxon>Pseudomonadota</taxon>
        <taxon>Alphaproteobacteria</taxon>
        <taxon>Rhodospirillales</taxon>
        <taxon>Azospirillaceae</taxon>
        <taxon>Azospirillum</taxon>
    </lineage>
</organism>
<comment type="caution">
    <text evidence="10">The sequence shown here is derived from an EMBL/GenBank/DDBJ whole genome shotgun (WGS) entry which is preliminary data.</text>
</comment>
<dbReference type="PANTHER" id="PTHR11795">
    <property type="entry name" value="BRANCHED-CHAIN AMINO ACID TRANSPORT SYSTEM PERMEASE PROTEIN LIVH"/>
    <property type="match status" value="1"/>
</dbReference>
<feature type="transmembrane region" description="Helical" evidence="9">
    <location>
        <begin position="119"/>
        <end position="138"/>
    </location>
</feature>
<feature type="transmembrane region" description="Helical" evidence="9">
    <location>
        <begin position="20"/>
        <end position="40"/>
    </location>
</feature>
<keyword evidence="11" id="KW-1185">Reference proteome</keyword>
<evidence type="ECO:0000313" key="11">
    <source>
        <dbReference type="Proteomes" id="UP000584642"/>
    </source>
</evidence>
<dbReference type="CDD" id="cd06582">
    <property type="entry name" value="TM_PBP1_LivH_like"/>
    <property type="match status" value="1"/>
</dbReference>
<dbReference type="Proteomes" id="UP000584642">
    <property type="component" value="Unassembled WGS sequence"/>
</dbReference>
<evidence type="ECO:0000313" key="10">
    <source>
        <dbReference type="EMBL" id="NYZ22082.1"/>
    </source>
</evidence>
<keyword evidence="7 9" id="KW-0472">Membrane</keyword>
<keyword evidence="5" id="KW-0029">Amino-acid transport</keyword>
<keyword evidence="6 9" id="KW-1133">Transmembrane helix</keyword>
<keyword evidence="4 9" id="KW-0812">Transmembrane</keyword>